<organism evidence="3 4">
    <name type="scientific">Catenaria anguillulae PL171</name>
    <dbReference type="NCBI Taxonomy" id="765915"/>
    <lineage>
        <taxon>Eukaryota</taxon>
        <taxon>Fungi</taxon>
        <taxon>Fungi incertae sedis</taxon>
        <taxon>Blastocladiomycota</taxon>
        <taxon>Blastocladiomycetes</taxon>
        <taxon>Blastocladiales</taxon>
        <taxon>Catenariaceae</taxon>
        <taxon>Catenaria</taxon>
    </lineage>
</organism>
<feature type="compositionally biased region" description="Low complexity" evidence="1">
    <location>
        <begin position="623"/>
        <end position="638"/>
    </location>
</feature>
<feature type="region of interest" description="Disordered" evidence="1">
    <location>
        <begin position="268"/>
        <end position="292"/>
    </location>
</feature>
<dbReference type="InterPro" id="IPR015216">
    <property type="entry name" value="SANTA"/>
</dbReference>
<feature type="compositionally biased region" description="Low complexity" evidence="1">
    <location>
        <begin position="576"/>
        <end position="588"/>
    </location>
</feature>
<accession>A0A1Y2HEU1</accession>
<keyword evidence="4" id="KW-1185">Reference proteome</keyword>
<dbReference type="Proteomes" id="UP000193411">
    <property type="component" value="Unassembled WGS sequence"/>
</dbReference>
<feature type="region of interest" description="Disordered" evidence="1">
    <location>
        <begin position="332"/>
        <end position="361"/>
    </location>
</feature>
<name>A0A1Y2HEU1_9FUNG</name>
<dbReference type="PANTHER" id="PTHR16124">
    <property type="entry name" value="MIS18-BINDING PROTEIN 1"/>
    <property type="match status" value="1"/>
</dbReference>
<feature type="region of interest" description="Disordered" evidence="1">
    <location>
        <begin position="870"/>
        <end position="964"/>
    </location>
</feature>
<feature type="compositionally biased region" description="Low complexity" evidence="1">
    <location>
        <begin position="1048"/>
        <end position="1074"/>
    </location>
</feature>
<dbReference type="PANTHER" id="PTHR16124:SF3">
    <property type="entry name" value="MIS18-BINDING PROTEIN 1"/>
    <property type="match status" value="1"/>
</dbReference>
<feature type="region of interest" description="Disordered" evidence="1">
    <location>
        <begin position="769"/>
        <end position="835"/>
    </location>
</feature>
<proteinExistence type="predicted"/>
<comment type="caution">
    <text evidence="3">The sequence shown here is derived from an EMBL/GenBank/DDBJ whole genome shotgun (WGS) entry which is preliminary data.</text>
</comment>
<dbReference type="OrthoDB" id="5600605at2759"/>
<reference evidence="3 4" key="1">
    <citation type="submission" date="2016-07" db="EMBL/GenBank/DDBJ databases">
        <title>Pervasive Adenine N6-methylation of Active Genes in Fungi.</title>
        <authorList>
            <consortium name="DOE Joint Genome Institute"/>
            <person name="Mondo S.J."/>
            <person name="Dannebaum R.O."/>
            <person name="Kuo R.C."/>
            <person name="Labutti K."/>
            <person name="Haridas S."/>
            <person name="Kuo A."/>
            <person name="Salamov A."/>
            <person name="Ahrendt S.R."/>
            <person name="Lipzen A."/>
            <person name="Sullivan W."/>
            <person name="Andreopoulos W.B."/>
            <person name="Clum A."/>
            <person name="Lindquist E."/>
            <person name="Daum C."/>
            <person name="Ramamoorthy G.K."/>
            <person name="Gryganskyi A."/>
            <person name="Culley D."/>
            <person name="Magnuson J.K."/>
            <person name="James T.Y."/>
            <person name="O'Malley M.A."/>
            <person name="Stajich J.E."/>
            <person name="Spatafora J.W."/>
            <person name="Visel A."/>
            <person name="Grigoriev I.V."/>
        </authorList>
    </citation>
    <scope>NUCLEOTIDE SEQUENCE [LARGE SCALE GENOMIC DNA]</scope>
    <source>
        <strain evidence="3 4">PL171</strain>
    </source>
</reference>
<dbReference type="GO" id="GO:0000775">
    <property type="term" value="C:chromosome, centromeric region"/>
    <property type="evidence" value="ECO:0007669"/>
    <property type="project" value="TreeGrafter"/>
</dbReference>
<feature type="region of interest" description="Disordered" evidence="1">
    <location>
        <begin position="980"/>
        <end position="1093"/>
    </location>
</feature>
<dbReference type="EMBL" id="MCFL01000038">
    <property type="protein sequence ID" value="ORZ33098.1"/>
    <property type="molecule type" value="Genomic_DNA"/>
</dbReference>
<dbReference type="AlphaFoldDB" id="A0A1Y2HEU1"/>
<dbReference type="Pfam" id="PF09133">
    <property type="entry name" value="SANTA"/>
    <property type="match status" value="1"/>
</dbReference>
<dbReference type="InterPro" id="IPR039110">
    <property type="entry name" value="KNL2-like"/>
</dbReference>
<feature type="compositionally biased region" description="Low complexity" evidence="1">
    <location>
        <begin position="791"/>
        <end position="813"/>
    </location>
</feature>
<evidence type="ECO:0000313" key="3">
    <source>
        <dbReference type="EMBL" id="ORZ33098.1"/>
    </source>
</evidence>
<dbReference type="STRING" id="765915.A0A1Y2HEU1"/>
<feature type="region of interest" description="Disordered" evidence="1">
    <location>
        <begin position="729"/>
        <end position="749"/>
    </location>
</feature>
<feature type="compositionally biased region" description="Low complexity" evidence="1">
    <location>
        <begin position="894"/>
        <end position="908"/>
    </location>
</feature>
<feature type="compositionally biased region" description="Acidic residues" evidence="1">
    <location>
        <begin position="814"/>
        <end position="824"/>
    </location>
</feature>
<sequence>MSPLNVTANNFNNMTLESSPIKAISAINNNTFASNPKEPTKEIHLTHWRIRKVVADKRFIKHNRYWLVVEGILVDPLNPNPNPNANSNSNSNAHANTEPTPTHNRNNRNNRIWHSSVVARRVSSNSVATFTGTVYVLHGAINRQWMDAAVFDDAFVQKFEHGFPDNWVQIVDKVLVESKIDSTPSTKTLTAGSPIKPAAFTVSGGESDDDIHSTFTSSVTATPRSLAQLCQTTGIQSGPPSAATSPAAPASIQITSNAATTNDTLAHGHEEDEEEVMQMDSDEEEEETDGDATAGAMQLNKDHNVNNEQSAMSADMLVDMIMTAVHAAQVAPSTPGVQGDSVTDETSAQASSFGEATNQGNAHFVEDSLTARATKPDDDPKPLPLPNSIPEQEQEPIATATASCSSCSTSALAHQSCRRPRSPSPKAHANGNQHQLDSAHAARHSVSPAHGARASHQQQLRWRAQDAAGSHAPQQQDAHLQQQQQHQHQQASCARHAQQQDQAPIANQGVHGDPASRTPLATGSESWVHPGSGAHGQAQLLCPSSSASTHRKKPAASSTTSTHAPLAKSTGMGLGTNASATATPATAAHRPGASATGSALRQARPPQLLVNASDEATTAGSKSTPTATATVAVPPSRVARPRVARVSGPGAIKPAPLSSVLSPAALSLGNGRSGLGLGAHVSVTGALAAANAMAVGVGVGAGIGSGGVKASNGKAPVGVANASVPAKQQSLLPGKAVQSSAGVSGSGKQISVDAGKKRVVVKAGTPVRPKVAPVISPPPAAASTDEQMPRAQETTQAADEAKQAAAQPQSQAPQDEDEVEDPMDIDPPLTGSACTTRLLTPATNASASTDIAAAPMSSMERTRSWVMDSVQIPLPPPPTIPAAASSSKKRSRESSPVSPTPSTDPTATVQTPSSAFALGSVPTSKRRRLADPSTSSTLAAHIVTSGPTSRQTSPTPAPRARATTAAAAAVVSSVAATASAAPAPGMPNSPNPSATSVPTMTPTPPPSIGDAASTTSASSLCARSPAHLSDAGGMPSPVKHIQLPPPAATAASSTAATSTTAGLAPPAPATPATLMSGTLSSPAPAAAAGADTTKPLPTITSPLPAAAGVPQTLIMPILVNPVFHLYQAGAQGSSAPAPAAQVAAAQSPAAAADASVAAVGELAKMLAQFFGAGAGAGAAAGASAPGTQGHHQ</sequence>
<evidence type="ECO:0000259" key="2">
    <source>
        <dbReference type="Pfam" id="PF09133"/>
    </source>
</evidence>
<feature type="domain" description="SANTA" evidence="2">
    <location>
        <begin position="105"/>
        <end position="169"/>
    </location>
</feature>
<feature type="compositionally biased region" description="Low complexity" evidence="1">
    <location>
        <begin position="83"/>
        <end position="96"/>
    </location>
</feature>
<feature type="region of interest" description="Disordered" evidence="1">
    <location>
        <begin position="80"/>
        <end position="110"/>
    </location>
</feature>
<protein>
    <recommendedName>
        <fullName evidence="2">SANTA domain-containing protein</fullName>
    </recommendedName>
</protein>
<feature type="region of interest" description="Disordered" evidence="1">
    <location>
        <begin position="415"/>
        <end position="642"/>
    </location>
</feature>
<feature type="compositionally biased region" description="Acidic residues" evidence="1">
    <location>
        <begin position="271"/>
        <end position="290"/>
    </location>
</feature>
<gene>
    <name evidence="3" type="ORF">BCR44DRAFT_71219</name>
</gene>
<feature type="compositionally biased region" description="Low complexity" evidence="1">
    <location>
        <begin position="471"/>
        <end position="500"/>
    </location>
</feature>
<feature type="compositionally biased region" description="Low complexity" evidence="1">
    <location>
        <begin position="952"/>
        <end position="964"/>
    </location>
</feature>
<feature type="compositionally biased region" description="Low complexity" evidence="1">
    <location>
        <begin position="734"/>
        <end position="749"/>
    </location>
</feature>
<evidence type="ECO:0000313" key="4">
    <source>
        <dbReference type="Proteomes" id="UP000193411"/>
    </source>
</evidence>
<evidence type="ECO:0000256" key="1">
    <source>
        <dbReference type="SAM" id="MobiDB-lite"/>
    </source>
</evidence>